<keyword evidence="2" id="KW-0697">Rotamase</keyword>
<dbReference type="Proteomes" id="UP000019373">
    <property type="component" value="Unassembled WGS sequence"/>
</dbReference>
<evidence type="ECO:0000256" key="2">
    <source>
        <dbReference type="ARBA" id="ARBA00023110"/>
    </source>
</evidence>
<dbReference type="SMART" id="SM00504">
    <property type="entry name" value="Ubox"/>
    <property type="match status" value="1"/>
</dbReference>
<feature type="domain" description="VWFA" evidence="4">
    <location>
        <begin position="1192"/>
        <end position="1391"/>
    </location>
</feature>
<dbReference type="HOGENOM" id="CLU_003600_0_0_1"/>
<dbReference type="CDD" id="cd16655">
    <property type="entry name" value="RING-Ubox_WDSUB1-like"/>
    <property type="match status" value="1"/>
</dbReference>
<evidence type="ECO:0000259" key="4">
    <source>
        <dbReference type="PROSITE" id="PS50234"/>
    </source>
</evidence>
<dbReference type="SUPFAM" id="SSF53300">
    <property type="entry name" value="vWA-like"/>
    <property type="match status" value="1"/>
</dbReference>
<keyword evidence="7" id="KW-1185">Reference proteome</keyword>
<gene>
    <name evidence="6" type="ORF">EPUS_02015</name>
</gene>
<dbReference type="InterPro" id="IPR000608">
    <property type="entry name" value="UBC"/>
</dbReference>
<dbReference type="InterPro" id="IPR013083">
    <property type="entry name" value="Znf_RING/FYVE/PHD"/>
</dbReference>
<reference evidence="7" key="1">
    <citation type="journal article" date="2014" name="BMC Genomics">
        <title>Genome characteristics reveal the impact of lichenization on lichen-forming fungus Endocarpon pusillum Hedwig (Verrucariales, Ascomycota).</title>
        <authorList>
            <person name="Wang Y.-Y."/>
            <person name="Liu B."/>
            <person name="Zhang X.-Y."/>
            <person name="Zhou Q.-M."/>
            <person name="Zhang T."/>
            <person name="Li H."/>
            <person name="Yu Y.-F."/>
            <person name="Zhang X.-L."/>
            <person name="Hao X.-Y."/>
            <person name="Wang M."/>
            <person name="Wang L."/>
            <person name="Wei J.-C."/>
        </authorList>
    </citation>
    <scope>NUCLEOTIDE SEQUENCE [LARGE SCALE GENOMIC DNA]</scope>
    <source>
        <strain evidence="7">Z07020 / HMAS-L-300199</strain>
    </source>
</reference>
<organism evidence="6 7">
    <name type="scientific">Endocarpon pusillum (strain Z07020 / HMAS-L-300199)</name>
    <name type="common">Lichen-forming fungus</name>
    <dbReference type="NCBI Taxonomy" id="1263415"/>
    <lineage>
        <taxon>Eukaryota</taxon>
        <taxon>Fungi</taxon>
        <taxon>Dikarya</taxon>
        <taxon>Ascomycota</taxon>
        <taxon>Pezizomycotina</taxon>
        <taxon>Eurotiomycetes</taxon>
        <taxon>Chaetothyriomycetidae</taxon>
        <taxon>Verrucariales</taxon>
        <taxon>Verrucariaceae</taxon>
        <taxon>Endocarpon</taxon>
    </lineage>
</organism>
<dbReference type="GO" id="GO:0003755">
    <property type="term" value="F:peptidyl-prolyl cis-trans isomerase activity"/>
    <property type="evidence" value="ECO:0007669"/>
    <property type="project" value="UniProtKB-KW"/>
</dbReference>
<dbReference type="GeneID" id="19237069"/>
<evidence type="ECO:0000313" key="7">
    <source>
        <dbReference type="Proteomes" id="UP000019373"/>
    </source>
</evidence>
<evidence type="ECO:0000313" key="6">
    <source>
        <dbReference type="EMBL" id="ERF74328.1"/>
    </source>
</evidence>
<dbReference type="SUPFAM" id="SSF54495">
    <property type="entry name" value="UBC-like"/>
    <property type="match status" value="1"/>
</dbReference>
<dbReference type="GO" id="GO:0016567">
    <property type="term" value="P:protein ubiquitination"/>
    <property type="evidence" value="ECO:0007669"/>
    <property type="project" value="InterPro"/>
</dbReference>
<dbReference type="PROSITE" id="PS51698">
    <property type="entry name" value="U_BOX"/>
    <property type="match status" value="1"/>
</dbReference>
<dbReference type="PANTHER" id="PTHR24068">
    <property type="entry name" value="UBIQUITIN-CONJUGATING ENZYME E2"/>
    <property type="match status" value="1"/>
</dbReference>
<protein>
    <recommendedName>
        <fullName evidence="1">peptidylprolyl isomerase</fullName>
        <ecNumber evidence="1">5.2.1.8</ecNumber>
    </recommendedName>
</protein>
<dbReference type="eggNOG" id="KOG0417">
    <property type="taxonomic scope" value="Eukaryota"/>
</dbReference>
<dbReference type="Pfam" id="PF04564">
    <property type="entry name" value="U-box"/>
    <property type="match status" value="1"/>
</dbReference>
<dbReference type="PROSITE" id="PS50234">
    <property type="entry name" value="VWFA"/>
    <property type="match status" value="1"/>
</dbReference>
<dbReference type="InterPro" id="IPR016135">
    <property type="entry name" value="UBQ-conjugating_enzyme/RWD"/>
</dbReference>
<sequence length="1618" mass="179724">MAPVKTAVVLPNGSRVDLIIPTDGGTTLKTLQELAIERAALHHSTDISRVDHVLLRLESQAGPFLYPDDKVEDVISAGETVFVVLSDSSLPAGPQNMHDESSKSNPQFSDDFRLRVITPQSAHCHHDFRTIPLLENGKVFSAHSTLRDLRAAIADNLEIPLRSESPELQECNCKLAEMSCEMPHLFPDRGTKVLIVSGFSNVAWLDVFGNTYAAIVTGLRQLFGDTFEDAKSVHLKGGVQTDDDWFTRLPVVSICAESRHSSMHPTSTSSSAATSMLDLHTAEGPIETTRLDLTMKNLGLTDLIVNGVLSIYAVERRVNFTGTEKQTLGKDAMFSAASHWALPRMTASTRGSNAFLASLRVFANKINTKEMDTRRQNIVLKLVHDMTRYFPAVRAVRMLMDGKTLRPNECAAIVQSLAEALRDLVPLNLIENDQRRYLEGTRLLLGFVLQKVGTLATEPMARADEGNDKGQPYLDLFKTVDLRDVRTNEFIVDPIQTDLGLMERGCYNAFKRGGILSHPGAEDVDILSASPDLPALRAATLNSGVAPEASYYETNTIRASLSIKDLNNNVLQELRGFSRDLRYLGMLSDRSGMNVIHSTSLKSAKAPVLTLDRDGYLCVYVGRAACAPPDRDISIFRPVHGSEEAVDVNIVAQLVEPVLRLREHDGTIVFELLSESLRSDNAKPTELLMFCVDCSQSMDSASDFYETQENSAAPVGTEATIGDVPVAGEIDEAISLDDMRDWIADHESFDDMLGLVASAETRTRRAVAENVVDFVSLLISRELFEKGKQVSALKSSATRFMLLEIATAYENELGSLRRLVGGLTTYKAALCDFLIVKAESWTAREAFPWTYGEPIPRREPLSPGLHHLDVTDSLSAPHEIICPISQVVFEDPVTTSDNFTYERRSIERWFQIRQSSPSTGLPLSDLTLRRNHLLHNRTVRWVAGEDILQAASQAADRSRLLSTRSVVILRLNFVTPAGTFTRNLPSTLPLSDLYKMAYRGMRGVHKSFLLHLRGSLLVSSDQQLGRCGITTGSDIMASIQPVHGDPAVPMETKSEEMCLIKVYESSSELFSYWIPRDTSHTMASIIFRFWRFKLSSLGVIQALDQEVWSGLEYGGDGVIYGQRHDHWDLLAKALNKTELGRLVASESVYVSPPLEQDIDIDIDVDMAWQSPTSGEHDTRQADSVGTGPATQYRVLKVDLSHYISPEVSELQRQERLRCLTRLAVSKQVFGAFINRMIAYNYPTVMGLVSFGTSPSLSQPLTGLIENFRHAVDTLKPSGDTSLWDALALAADQLAHFGQKYPGISKRIICLSDGVDTKSARTATDVCRRLLRDKIVVDSCSIGVEDNSALRTVSFMTGGYKFVPQTLEQAVAICELEPVLSLHERPPVLRPVMGPLLTPRDFAVAGLQFFEDEVTQDKFPVQKRHPNLDDQFFRIDSVEKGARSIVAQSVDGNPVASTVVRQRRLLAEIRNITANPHPSYDVYVSESNMGFWRIVMCGPAESAYASGTFVLYLHMGDDYPLSPPHARFITRIFHPNINRGGRACHSIFDRNWLVDITNKQVLDTVFGLLLVPEFTDPINTVVTLNYYWDEVAFREEVKKHIEKYALKGREELGKEILGE</sequence>
<name>U1GPS9_ENDPU</name>
<dbReference type="EMBL" id="KE720882">
    <property type="protein sequence ID" value="ERF74328.1"/>
    <property type="molecule type" value="Genomic_DNA"/>
</dbReference>
<feature type="domain" description="U-box" evidence="5">
    <location>
        <begin position="875"/>
        <end position="948"/>
    </location>
</feature>
<dbReference type="OMA" id="AHGRICH"/>
<evidence type="ECO:0000259" key="5">
    <source>
        <dbReference type="PROSITE" id="PS51698"/>
    </source>
</evidence>
<dbReference type="Pfam" id="PF00179">
    <property type="entry name" value="UQ_con"/>
    <property type="match status" value="1"/>
</dbReference>
<dbReference type="InterPro" id="IPR036465">
    <property type="entry name" value="vWFA_dom_sf"/>
</dbReference>
<evidence type="ECO:0000259" key="3">
    <source>
        <dbReference type="PROSITE" id="PS50127"/>
    </source>
</evidence>
<dbReference type="InterPro" id="IPR003613">
    <property type="entry name" value="Ubox_domain"/>
</dbReference>
<dbReference type="PROSITE" id="PS50127">
    <property type="entry name" value="UBC_2"/>
    <property type="match status" value="1"/>
</dbReference>
<dbReference type="InterPro" id="IPR002035">
    <property type="entry name" value="VWF_A"/>
</dbReference>
<accession>U1GPS9</accession>
<dbReference type="SMART" id="SM00212">
    <property type="entry name" value="UBCc"/>
    <property type="match status" value="1"/>
</dbReference>
<dbReference type="Gene3D" id="3.30.40.10">
    <property type="entry name" value="Zinc/RING finger domain, C3HC4 (zinc finger)"/>
    <property type="match status" value="1"/>
</dbReference>
<dbReference type="SUPFAM" id="SSF57850">
    <property type="entry name" value="RING/U-box"/>
    <property type="match status" value="1"/>
</dbReference>
<keyword evidence="2" id="KW-0413">Isomerase</keyword>
<dbReference type="RefSeq" id="XP_007800038.1">
    <property type="nucleotide sequence ID" value="XM_007801847.1"/>
</dbReference>
<dbReference type="EC" id="5.2.1.8" evidence="1"/>
<feature type="domain" description="UBC core" evidence="3">
    <location>
        <begin position="1459"/>
        <end position="1605"/>
    </location>
</feature>
<dbReference type="OrthoDB" id="4135107at2759"/>
<dbReference type="GO" id="GO:0004842">
    <property type="term" value="F:ubiquitin-protein transferase activity"/>
    <property type="evidence" value="ECO:0007669"/>
    <property type="project" value="InterPro"/>
</dbReference>
<dbReference type="Gene3D" id="3.10.110.10">
    <property type="entry name" value="Ubiquitin Conjugating Enzyme"/>
    <property type="match status" value="1"/>
</dbReference>
<evidence type="ECO:0000256" key="1">
    <source>
        <dbReference type="ARBA" id="ARBA00013194"/>
    </source>
</evidence>
<dbReference type="Gene3D" id="3.40.50.410">
    <property type="entry name" value="von Willebrand factor, type A domain"/>
    <property type="match status" value="1"/>
</dbReference>
<proteinExistence type="predicted"/>